<dbReference type="InterPro" id="IPR010940">
    <property type="entry name" value="Mg_prot_MeTrfase_C"/>
</dbReference>
<evidence type="ECO:0000259" key="1">
    <source>
        <dbReference type="Pfam" id="PF07109"/>
    </source>
</evidence>
<dbReference type="Pfam" id="PF07109">
    <property type="entry name" value="Mg-por_mtran_C"/>
    <property type="match status" value="1"/>
</dbReference>
<protein>
    <recommendedName>
        <fullName evidence="1">Magnesium-protoporphyrin IX methyltransferase C-terminal domain-containing protein</fullName>
    </recommendedName>
</protein>
<dbReference type="AlphaFoldDB" id="A0A176VXG3"/>
<dbReference type="InterPro" id="IPR029063">
    <property type="entry name" value="SAM-dependent_MTases_sf"/>
</dbReference>
<organism evidence="2 3">
    <name type="scientific">Marchantia polymorpha subsp. ruderalis</name>
    <dbReference type="NCBI Taxonomy" id="1480154"/>
    <lineage>
        <taxon>Eukaryota</taxon>
        <taxon>Viridiplantae</taxon>
        <taxon>Streptophyta</taxon>
        <taxon>Embryophyta</taxon>
        <taxon>Marchantiophyta</taxon>
        <taxon>Marchantiopsida</taxon>
        <taxon>Marchantiidae</taxon>
        <taxon>Marchantiales</taxon>
        <taxon>Marchantiaceae</taxon>
        <taxon>Marchantia</taxon>
    </lineage>
</organism>
<dbReference type="EMBL" id="LVLJ01002459">
    <property type="protein sequence ID" value="OAE24845.1"/>
    <property type="molecule type" value="Genomic_DNA"/>
</dbReference>
<keyword evidence="3" id="KW-1185">Reference proteome</keyword>
<reference evidence="2" key="1">
    <citation type="submission" date="2016-03" db="EMBL/GenBank/DDBJ databases">
        <title>Mechanisms controlling the formation of the plant cell surface in tip-growing cells are functionally conserved among land plants.</title>
        <authorList>
            <person name="Honkanen S."/>
            <person name="Jones V.A."/>
            <person name="Morieri G."/>
            <person name="Champion C."/>
            <person name="Hetherington A.J."/>
            <person name="Kelly S."/>
            <person name="Saint-Marcoux D."/>
            <person name="Proust H."/>
            <person name="Prescott H."/>
            <person name="Dolan L."/>
        </authorList>
    </citation>
    <scope>NUCLEOTIDE SEQUENCE [LARGE SCALE GENOMIC DNA]</scope>
    <source>
        <tissue evidence="2">Whole gametophyte</tissue>
    </source>
</reference>
<dbReference type="Proteomes" id="UP000077202">
    <property type="component" value="Unassembled WGS sequence"/>
</dbReference>
<evidence type="ECO:0000313" key="2">
    <source>
        <dbReference type="EMBL" id="OAE24845.1"/>
    </source>
</evidence>
<name>A0A176VXG3_MARPO</name>
<dbReference type="InterPro" id="IPR010251">
    <property type="entry name" value="Mg_prot_MeTrfase"/>
</dbReference>
<dbReference type="GO" id="GO:0046406">
    <property type="term" value="F:magnesium protoporphyrin IX methyltransferase activity"/>
    <property type="evidence" value="ECO:0007669"/>
    <property type="project" value="InterPro"/>
</dbReference>
<dbReference type="PROSITE" id="PS51556">
    <property type="entry name" value="SAM_MT_MG_PIX"/>
    <property type="match status" value="1"/>
</dbReference>
<comment type="caution">
    <text evidence="2">The sequence shown here is derived from an EMBL/GenBank/DDBJ whole genome shotgun (WGS) entry which is preliminary data.</text>
</comment>
<evidence type="ECO:0000313" key="3">
    <source>
        <dbReference type="Proteomes" id="UP000077202"/>
    </source>
</evidence>
<gene>
    <name evidence="2" type="ORF">AXG93_4242s1170</name>
</gene>
<sequence>MASSVASSLGCQCGALGSSRALGGAQLPQQQNVSRRVAVTKRGGGLSVRAVSLPFVEDGNLGFAVASGGAIAALAIALADPQKRREKDAQAAGGNEMDSVRNYFNTQGFERWRKIYGETDDVNSVQLDIRVGHAQTVEKTLAFLKGGDGLKGVTVCDAGCGTGSLTIPLCEEGAVVSASDISSSMVEEAGRRAAVVLDKNPQLTKPDFQAQDLESITGKYHTVVCLDVLIHYPQEKAGGMIAHLASRADKRLVLSFAPKTPYYSVLKRIGELFPGPSKATRAYLHAEEDVEKALNEAGWKVTKRDMTATKFYFSSCKELIFNLYDDLVPVTRLKSA</sequence>
<dbReference type="GO" id="GO:0015995">
    <property type="term" value="P:chlorophyll biosynthetic process"/>
    <property type="evidence" value="ECO:0007669"/>
    <property type="project" value="InterPro"/>
</dbReference>
<dbReference type="SUPFAM" id="SSF53335">
    <property type="entry name" value="S-adenosyl-L-methionine-dependent methyltransferases"/>
    <property type="match status" value="1"/>
</dbReference>
<dbReference type="CDD" id="cd02440">
    <property type="entry name" value="AdoMet_MTases"/>
    <property type="match status" value="1"/>
</dbReference>
<dbReference type="Gene3D" id="3.40.50.150">
    <property type="entry name" value="Vaccinia Virus protein VP39"/>
    <property type="match status" value="1"/>
</dbReference>
<feature type="domain" description="Magnesium-protoporphyrin IX methyltransferase C-terminal" evidence="1">
    <location>
        <begin position="225"/>
        <end position="319"/>
    </location>
</feature>
<dbReference type="NCBIfam" id="TIGR02021">
    <property type="entry name" value="BchM-ChlM"/>
    <property type="match status" value="1"/>
</dbReference>
<accession>A0A176VXG3</accession>
<proteinExistence type="predicted"/>